<dbReference type="PANTHER" id="PTHR15496:SF2">
    <property type="entry name" value="GENERAL TRANSCRIPTION FACTOR 3C POLYPEPTIDE 4"/>
    <property type="match status" value="1"/>
</dbReference>
<feature type="region of interest" description="Disordered" evidence="1">
    <location>
        <begin position="595"/>
        <end position="626"/>
    </location>
</feature>
<feature type="region of interest" description="Disordered" evidence="1">
    <location>
        <begin position="1146"/>
        <end position="1289"/>
    </location>
</feature>
<feature type="compositionally biased region" description="Low complexity" evidence="1">
    <location>
        <begin position="1654"/>
        <end position="1679"/>
    </location>
</feature>
<feature type="compositionally biased region" description="Low complexity" evidence="1">
    <location>
        <begin position="968"/>
        <end position="984"/>
    </location>
</feature>
<proteinExistence type="predicted"/>
<reference evidence="3" key="1">
    <citation type="submission" date="2017-08" db="EMBL/GenBank/DDBJ databases">
        <authorList>
            <person name="Polle J.E."/>
            <person name="Barry K."/>
            <person name="Cushman J."/>
            <person name="Schmutz J."/>
            <person name="Tran D."/>
            <person name="Hathwaick L.T."/>
            <person name="Yim W.C."/>
            <person name="Jenkins J."/>
            <person name="Mckie-Krisberg Z.M."/>
            <person name="Prochnik S."/>
            <person name="Lindquist E."/>
            <person name="Dockter R.B."/>
            <person name="Adam C."/>
            <person name="Molina H."/>
            <person name="Bunkerborg J."/>
            <person name="Jin E."/>
            <person name="Buchheim M."/>
            <person name="Magnuson J."/>
        </authorList>
    </citation>
    <scope>NUCLEOTIDE SEQUENCE</scope>
    <source>
        <strain evidence="3">CCAP 19/18</strain>
    </source>
</reference>
<feature type="compositionally biased region" description="Low complexity" evidence="1">
    <location>
        <begin position="217"/>
        <end position="229"/>
    </location>
</feature>
<evidence type="ECO:0000313" key="4">
    <source>
        <dbReference type="Proteomes" id="UP000815325"/>
    </source>
</evidence>
<feature type="compositionally biased region" description="Low complexity" evidence="1">
    <location>
        <begin position="1598"/>
        <end position="1614"/>
    </location>
</feature>
<dbReference type="InterPro" id="IPR044230">
    <property type="entry name" value="GTF3C4"/>
</dbReference>
<feature type="compositionally biased region" description="Basic residues" evidence="1">
    <location>
        <begin position="830"/>
        <end position="839"/>
    </location>
</feature>
<accession>A0ABQ7H0D6</accession>
<dbReference type="InterPro" id="IPR008395">
    <property type="entry name" value="Agenet-like_dom"/>
</dbReference>
<gene>
    <name evidence="3" type="ORF">DUNSADRAFT_17166</name>
</gene>
<feature type="region of interest" description="Disordered" evidence="1">
    <location>
        <begin position="956"/>
        <end position="1006"/>
    </location>
</feature>
<evidence type="ECO:0000259" key="2">
    <source>
        <dbReference type="Pfam" id="PF05641"/>
    </source>
</evidence>
<feature type="compositionally biased region" description="Low complexity" evidence="1">
    <location>
        <begin position="286"/>
        <end position="313"/>
    </location>
</feature>
<feature type="compositionally biased region" description="Low complexity" evidence="1">
    <location>
        <begin position="1459"/>
        <end position="1487"/>
    </location>
</feature>
<feature type="region of interest" description="Disordered" evidence="1">
    <location>
        <begin position="676"/>
        <end position="853"/>
    </location>
</feature>
<feature type="region of interest" description="Disordered" evidence="1">
    <location>
        <begin position="41"/>
        <end position="60"/>
    </location>
</feature>
<comment type="caution">
    <text evidence="3">The sequence shown here is derived from an EMBL/GenBank/DDBJ whole genome shotgun (WGS) entry which is preliminary data.</text>
</comment>
<feature type="region of interest" description="Disordered" evidence="1">
    <location>
        <begin position="512"/>
        <end position="553"/>
    </location>
</feature>
<feature type="compositionally biased region" description="Acidic residues" evidence="1">
    <location>
        <begin position="1166"/>
        <end position="1185"/>
    </location>
</feature>
<feature type="domain" description="Agenet-like" evidence="2">
    <location>
        <begin position="454"/>
        <end position="507"/>
    </location>
</feature>
<feature type="compositionally biased region" description="Low complexity" evidence="1">
    <location>
        <begin position="701"/>
        <end position="724"/>
    </location>
</feature>
<name>A0ABQ7H0D6_DUNSA</name>
<dbReference type="Pfam" id="PF05641">
    <property type="entry name" value="Agenet"/>
    <property type="match status" value="1"/>
</dbReference>
<feature type="compositionally biased region" description="Polar residues" evidence="1">
    <location>
        <begin position="1445"/>
        <end position="1458"/>
    </location>
</feature>
<feature type="region of interest" description="Disordered" evidence="1">
    <location>
        <begin position="209"/>
        <end position="351"/>
    </location>
</feature>
<feature type="region of interest" description="Disordered" evidence="1">
    <location>
        <begin position="1598"/>
        <end position="1679"/>
    </location>
</feature>
<feature type="compositionally biased region" description="Low complexity" evidence="1">
    <location>
        <begin position="596"/>
        <end position="620"/>
    </location>
</feature>
<dbReference type="EMBL" id="MU069517">
    <property type="protein sequence ID" value="KAF5840322.1"/>
    <property type="molecule type" value="Genomic_DNA"/>
</dbReference>
<dbReference type="PANTHER" id="PTHR15496">
    <property type="entry name" value="GENERAL TRANSCRIPTION FACTOR 3C POLYPEPTIDE 4 FAMILY"/>
    <property type="match status" value="1"/>
</dbReference>
<feature type="compositionally biased region" description="Low complexity" evidence="1">
    <location>
        <begin position="253"/>
        <end position="278"/>
    </location>
</feature>
<dbReference type="Proteomes" id="UP000815325">
    <property type="component" value="Unassembled WGS sequence"/>
</dbReference>
<feature type="compositionally biased region" description="Acidic residues" evidence="1">
    <location>
        <begin position="725"/>
        <end position="734"/>
    </location>
</feature>
<organism evidence="3 4">
    <name type="scientific">Dunaliella salina</name>
    <name type="common">Green alga</name>
    <name type="synonym">Protococcus salinus</name>
    <dbReference type="NCBI Taxonomy" id="3046"/>
    <lineage>
        <taxon>Eukaryota</taxon>
        <taxon>Viridiplantae</taxon>
        <taxon>Chlorophyta</taxon>
        <taxon>core chlorophytes</taxon>
        <taxon>Chlorophyceae</taxon>
        <taxon>CS clade</taxon>
        <taxon>Chlamydomonadales</taxon>
        <taxon>Dunaliellaceae</taxon>
        <taxon>Dunaliella</taxon>
    </lineage>
</organism>
<feature type="compositionally biased region" description="Gly residues" evidence="1">
    <location>
        <begin position="790"/>
        <end position="801"/>
    </location>
</feature>
<feature type="compositionally biased region" description="Low complexity" evidence="1">
    <location>
        <begin position="396"/>
        <end position="413"/>
    </location>
</feature>
<feature type="compositionally biased region" description="Low complexity" evidence="1">
    <location>
        <begin position="740"/>
        <end position="749"/>
    </location>
</feature>
<dbReference type="CDD" id="cd20405">
    <property type="entry name" value="Tudor_Agenet_AtDUF_rpt1_3"/>
    <property type="match status" value="1"/>
</dbReference>
<evidence type="ECO:0000256" key="1">
    <source>
        <dbReference type="SAM" id="MobiDB-lite"/>
    </source>
</evidence>
<protein>
    <recommendedName>
        <fullName evidence="2">Agenet-like domain-containing protein</fullName>
    </recommendedName>
</protein>
<feature type="compositionally biased region" description="Acidic residues" evidence="1">
    <location>
        <begin position="1236"/>
        <end position="1251"/>
    </location>
</feature>
<feature type="region of interest" description="Disordered" evidence="1">
    <location>
        <begin position="1441"/>
        <end position="1502"/>
    </location>
</feature>
<keyword evidence="4" id="KW-1185">Reference proteome</keyword>
<feature type="compositionally biased region" description="Low complexity" evidence="1">
    <location>
        <begin position="776"/>
        <end position="789"/>
    </location>
</feature>
<feature type="compositionally biased region" description="Polar residues" evidence="1">
    <location>
        <begin position="384"/>
        <end position="395"/>
    </location>
</feature>
<feature type="compositionally biased region" description="Basic and acidic residues" evidence="1">
    <location>
        <begin position="1625"/>
        <end position="1640"/>
    </location>
</feature>
<feature type="region of interest" description="Disordered" evidence="1">
    <location>
        <begin position="377"/>
        <end position="442"/>
    </location>
</feature>
<evidence type="ECO:0000313" key="3">
    <source>
        <dbReference type="EMBL" id="KAF5840322.1"/>
    </source>
</evidence>
<sequence length="1718" mass="178995">MDHFWTYNGPQCPNAVQWSQDNLLAVAGAHTAVILAPGHLDGPRASASPPNPSASGNTEGLCVGGLPKAPQESEALVWAVAGEARAEEGRDSTVGRTHVRALAWSPPGCTPNAGCYLTLVSTDSKVRMFAAPAHSLSCEWELAIDASSMLKQQLMDTDWKEVDNLVSSSLEPNHTASIDGYDSQGVQGLLRLRGGNSSCMPHVLHGGECGQSPGSKPAAAATAPGCRTAGMERPVLRLRGGGRKRKATEAPQAVVDDAAGSGAKAAGDAGRGGTAATAPSPPQIPPVSATAEARAAAAAPAPAPAEPAEAPQAVGAGDRPAAPTDEPAGQAPALGRGPSARSMARAVKAEAANQAHAQATAAPAAAVGRQEAAAQELCRRGVPGSSSKEAASSRTAAAGNSSKKGAGAGSSRARPAEGSKKAGKTLVEVDGGEAGATPSGATRRATGADLFVEGASVEVMMDEEGLRHCWFSGTIILRMGKWVLVRYEDLMESDEHSAPKLREWFPLPGASKAAARDLPDPPNEQQQQQQQQQPSSGSPKPIARNWGPGYSVRPKLPQEVSLQGCLTDLSPGDVVEVFDGGWWGADVVKVTHDSAQQDVPQEQQGHQQQDQQLQQQQQQQPATAIDGAHVADAGAPRMRVVAQVPGEDAPYVKGVEHVRLPFAWNAAKGWQRLVAARQEPNQISGQKRSGPPPTKRRKSDATGTPAGAAAGVQSAGKAAKAGSSGEEDAGDEQDEHSLQGTEAEGTAGEAARRGPARSKRGQPRVSYDESPEGRTPAARAKPSASSARGKGSGGSGGGSGGGKRRKGAKAGGPEGADTEGDGEDSDGKKQPKSSRKTPSRKPPAPPEIDVSNAAPDTFANLVPECNITRPESVAQFSSQLGAKRWLVLRHALPTEEVPRYRHAEHIKGIDSDNMHRAFLELVHLHGSALESAGVTKELLMRNMRANIRHYLRREEAAMQERESGAAGEQQQQQQQQPPQQQEQQSGRAGVQGQPAARAAPSKRGKSALLQVPASFSAEDTDPDTFTALTTPEKFADNSLFAKFAPRLVVERFLRLRARLPPEELAQYSRQEHLNETDSQLLAQSLAEMNHLHGQQLEACGLQPRVLVKKARATLRGHFKYTNRAAACGILAGGAAGAAAYSAPAPGTTPTGGPGRMLLGDAADGAAEGEDEGGSSESEEDGDDEQGQGGRPAAGGMKEREPRGTARGGRSLRDRSRLGPKKYADGFVHGSGSGSEPEPEVPESSDEYVASEEEGKSNRKGKKSSRRGSGGGPKDEEEDESSGPSSDEVASLRSLYRAGRRVQVSAPVPASGWRANFDFRSGLSDKAFDALGYQVGLHAPQEDVDLMGCGGPHYEVGASDGSVRLWGGLASSMMYEGPAGFSLLAEVAKADGQAPTCMDVALGVPDAAPAGGVFGCQACLFSLGTKLGTLALWRCEVTRPAHPTPSDITTITPHGQQPSGAGRAAEAGTAAADGAAAPAIAPASSTARGAAQARHALEESTKQQHAQRFTYLGMLQDATPPQRFNPLASYTAPKKATTLPSSKHPAMGLASSPNGLVVAVARNLCTADDGMAGNSKTMTWRRLIEGSLHLYTLYGQMQSSKQQQPQQEQQQQQQQLHLTAPLGEQGQKEGRGRADGERGEGDGVLPGGVGQAADGGNVQGEAQQGQNAGQQQQQQQQEGQDALLAPGGLLDSLLPALACSTNRLWWHCSVIAFAKTNES</sequence>